<proteinExistence type="predicted"/>
<feature type="transmembrane region" description="Helical" evidence="1">
    <location>
        <begin position="91"/>
        <end position="108"/>
    </location>
</feature>
<dbReference type="EMBL" id="JRKJ01000021">
    <property type="protein sequence ID" value="KGQ18145.1"/>
    <property type="molecule type" value="Genomic_DNA"/>
</dbReference>
<comment type="caution">
    <text evidence="3">The sequence shown here is derived from an EMBL/GenBank/DDBJ whole genome shotgun (WGS) entry which is preliminary data.</text>
</comment>
<accession>A0A0A2WIS0</accession>
<evidence type="ECO:0000259" key="2">
    <source>
        <dbReference type="Pfam" id="PF00892"/>
    </source>
</evidence>
<feature type="transmembrane region" description="Helical" evidence="1">
    <location>
        <begin position="168"/>
        <end position="187"/>
    </location>
</feature>
<feature type="transmembrane region" description="Helical" evidence="1">
    <location>
        <begin position="281"/>
        <end position="298"/>
    </location>
</feature>
<evidence type="ECO:0000313" key="3">
    <source>
        <dbReference type="EMBL" id="KGQ18145.1"/>
    </source>
</evidence>
<feature type="transmembrane region" description="Helical" evidence="1">
    <location>
        <begin position="255"/>
        <end position="275"/>
    </location>
</feature>
<keyword evidence="1" id="KW-0812">Transmembrane</keyword>
<feature type="domain" description="EamA" evidence="2">
    <location>
        <begin position="171"/>
        <end position="293"/>
    </location>
</feature>
<feature type="transmembrane region" description="Helical" evidence="1">
    <location>
        <begin position="199"/>
        <end position="217"/>
    </location>
</feature>
<dbReference type="PANTHER" id="PTHR22911">
    <property type="entry name" value="ACYL-MALONYL CONDENSING ENZYME-RELATED"/>
    <property type="match status" value="1"/>
</dbReference>
<dbReference type="Gene3D" id="1.10.3730.20">
    <property type="match status" value="1"/>
</dbReference>
<dbReference type="SUPFAM" id="SSF103481">
    <property type="entry name" value="Multidrug resistance efflux transporter EmrE"/>
    <property type="match status" value="2"/>
</dbReference>
<evidence type="ECO:0000313" key="4">
    <source>
        <dbReference type="Proteomes" id="UP000030518"/>
    </source>
</evidence>
<feature type="transmembrane region" description="Helical" evidence="1">
    <location>
        <begin position="27"/>
        <end position="48"/>
    </location>
</feature>
<organism evidence="3 4">
    <name type="scientific">Lysobacter dokdonensis DS-58</name>
    <dbReference type="NCBI Taxonomy" id="1300345"/>
    <lineage>
        <taxon>Bacteria</taxon>
        <taxon>Pseudomonadati</taxon>
        <taxon>Pseudomonadota</taxon>
        <taxon>Gammaproteobacteria</taxon>
        <taxon>Lysobacterales</taxon>
        <taxon>Lysobacteraceae</taxon>
        <taxon>Noviluteimonas</taxon>
    </lineage>
</organism>
<feature type="transmembrane region" description="Helical" evidence="1">
    <location>
        <begin position="114"/>
        <end position="132"/>
    </location>
</feature>
<keyword evidence="1" id="KW-0472">Membrane</keyword>
<dbReference type="Pfam" id="PF00892">
    <property type="entry name" value="EamA"/>
    <property type="match status" value="2"/>
</dbReference>
<name>A0A0A2WIS0_9GAMM</name>
<sequence>MAPAIALPQACAMDSPAHHDRRRQLRAIGLMLLAVALFALMDTALKMLSAHYPPFQVATIRGLSSLPLVLAWALATVGLRPLFRVRWSLHILRGVLGIAMMAAFVYALKSLPLSTTYSIFFVAPLLITALSVPFLKERVGPRRWIAIGVGLVGVLVVLRPTTAGVLSLAGMAVLLSALAYAVSAITVRLLAKTDSVQSMMVWLMAMMALGAGALAYPDWVPVQREHWPLIAALGVAGAFGQYAITLAFKWGEASLIAPLEYTALVWGVCLDLAFWGVLPDSITWFGAAIIIGSGLYLLRREKVHAEAEHP</sequence>
<keyword evidence="4" id="KW-1185">Reference proteome</keyword>
<dbReference type="PANTHER" id="PTHR22911:SF103">
    <property type="entry name" value="BLR2811 PROTEIN"/>
    <property type="match status" value="1"/>
</dbReference>
<feature type="transmembrane region" description="Helical" evidence="1">
    <location>
        <begin position="229"/>
        <end position="248"/>
    </location>
</feature>
<feature type="transmembrane region" description="Helical" evidence="1">
    <location>
        <begin position="60"/>
        <end position="79"/>
    </location>
</feature>
<reference evidence="3 4" key="1">
    <citation type="submission" date="2014-09" db="EMBL/GenBank/DDBJ databases">
        <title>Genome sequences of Lysobacter dokdonensis DS-58.</title>
        <authorList>
            <person name="Kim J.F."/>
            <person name="Kwak M.-J."/>
        </authorList>
    </citation>
    <scope>NUCLEOTIDE SEQUENCE [LARGE SCALE GENOMIC DNA]</scope>
    <source>
        <strain evidence="3 4">DS-58</strain>
    </source>
</reference>
<gene>
    <name evidence="3" type="ORF">LF41_1499</name>
</gene>
<protein>
    <submittedName>
        <fullName evidence="3">Putative membrane protein</fullName>
    </submittedName>
</protein>
<dbReference type="STRING" id="1300345.LF41_1499"/>
<dbReference type="Proteomes" id="UP000030518">
    <property type="component" value="Unassembled WGS sequence"/>
</dbReference>
<dbReference type="eggNOG" id="COG0697">
    <property type="taxonomic scope" value="Bacteria"/>
</dbReference>
<dbReference type="AlphaFoldDB" id="A0A0A2WIS0"/>
<keyword evidence="1" id="KW-1133">Transmembrane helix</keyword>
<dbReference type="InterPro" id="IPR037185">
    <property type="entry name" value="EmrE-like"/>
</dbReference>
<feature type="transmembrane region" description="Helical" evidence="1">
    <location>
        <begin position="144"/>
        <end position="162"/>
    </location>
</feature>
<feature type="domain" description="EamA" evidence="2">
    <location>
        <begin position="27"/>
        <end position="158"/>
    </location>
</feature>
<dbReference type="PATRIC" id="fig|1300345.3.peg.2570"/>
<dbReference type="InterPro" id="IPR000620">
    <property type="entry name" value="EamA_dom"/>
</dbReference>
<evidence type="ECO:0000256" key="1">
    <source>
        <dbReference type="SAM" id="Phobius"/>
    </source>
</evidence>
<dbReference type="GO" id="GO:0016020">
    <property type="term" value="C:membrane"/>
    <property type="evidence" value="ECO:0007669"/>
    <property type="project" value="InterPro"/>
</dbReference>